<name>A0AA41S5D9_PAPNU</name>
<accession>A0AA41S5D9</accession>
<comment type="caution">
    <text evidence="2">The sequence shown here is derived from an EMBL/GenBank/DDBJ whole genome shotgun (WGS) entry which is preliminary data.</text>
</comment>
<dbReference type="Gene3D" id="3.90.640.10">
    <property type="entry name" value="Actin, Chain A, domain 4"/>
    <property type="match status" value="1"/>
</dbReference>
<keyword evidence="3" id="KW-1185">Reference proteome</keyword>
<dbReference type="InterPro" id="IPR043129">
    <property type="entry name" value="ATPase_NBD"/>
</dbReference>
<dbReference type="EMBL" id="JAJJMA010088277">
    <property type="protein sequence ID" value="MCL7029245.1"/>
    <property type="molecule type" value="Genomic_DNA"/>
</dbReference>
<evidence type="ECO:0000313" key="3">
    <source>
        <dbReference type="Proteomes" id="UP001177140"/>
    </source>
</evidence>
<evidence type="ECO:0000256" key="1">
    <source>
        <dbReference type="RuleBase" id="RU000487"/>
    </source>
</evidence>
<evidence type="ECO:0000313" key="2">
    <source>
        <dbReference type="EMBL" id="MCL7029245.1"/>
    </source>
</evidence>
<dbReference type="PRINTS" id="PR00190">
    <property type="entry name" value="ACTIN"/>
</dbReference>
<dbReference type="InterPro" id="IPR004000">
    <property type="entry name" value="Actin"/>
</dbReference>
<evidence type="ECO:0008006" key="4">
    <source>
        <dbReference type="Google" id="ProtNLM"/>
    </source>
</evidence>
<dbReference type="SMART" id="SM00268">
    <property type="entry name" value="ACTIN"/>
    <property type="match status" value="1"/>
</dbReference>
<proteinExistence type="inferred from homology"/>
<dbReference type="Proteomes" id="UP001177140">
    <property type="component" value="Unassembled WGS sequence"/>
</dbReference>
<reference evidence="2" key="1">
    <citation type="submission" date="2022-03" db="EMBL/GenBank/DDBJ databases">
        <title>A functionally conserved STORR gene fusion in Papaver species that diverged 16.8 million years ago.</title>
        <authorList>
            <person name="Catania T."/>
        </authorList>
    </citation>
    <scope>NUCLEOTIDE SEQUENCE</scope>
    <source>
        <strain evidence="2">S-191538</strain>
    </source>
</reference>
<sequence>MGLLGQCSPISSADLDEVLSMLVSRLKCVKKAPFVGDEAESLRGILTVEYPVERGIVSNWDDMEKIWSHTYYNHLHVFPEEHPILLTDAPLNPKANREKMTEIMFETFNSPAMYVAIQAVLSLYASGRTTGIVLDSGDGVSHAVPIYEGYAVPHAIFRLNLAGRDLTNYLRKILEGVHSFTAYGREIADIKEKLAYVALNYEEEIETAKEASSIDKTYELPDGQFITIGAERFRCLEVLFQPSLIKMEVPGIHEITYNSIMKGDVDIRKDLYGNIVLSGDVPWDCISHEQGDCCSCSQQHEDQSGCTSREKKQCLDWWIHVGIPQHLPAGKLLLLDVQSNSFQWCTLSGSSDSFLQKVVICFQKTKATFSVSSSNSEILYS</sequence>
<dbReference type="SUPFAM" id="SSF53067">
    <property type="entry name" value="Actin-like ATPase domain"/>
    <property type="match status" value="2"/>
</dbReference>
<dbReference type="PANTHER" id="PTHR11937">
    <property type="entry name" value="ACTIN"/>
    <property type="match status" value="1"/>
</dbReference>
<organism evidence="2 3">
    <name type="scientific">Papaver nudicaule</name>
    <name type="common">Iceland poppy</name>
    <dbReference type="NCBI Taxonomy" id="74823"/>
    <lineage>
        <taxon>Eukaryota</taxon>
        <taxon>Viridiplantae</taxon>
        <taxon>Streptophyta</taxon>
        <taxon>Embryophyta</taxon>
        <taxon>Tracheophyta</taxon>
        <taxon>Spermatophyta</taxon>
        <taxon>Magnoliopsida</taxon>
        <taxon>Ranunculales</taxon>
        <taxon>Papaveraceae</taxon>
        <taxon>Papaveroideae</taxon>
        <taxon>Papaver</taxon>
    </lineage>
</organism>
<gene>
    <name evidence="2" type="ORF">MKW94_019321</name>
</gene>
<dbReference type="FunFam" id="3.90.640.10:FF:000007">
    <property type="entry name" value="Actin like 7B"/>
    <property type="match status" value="1"/>
</dbReference>
<dbReference type="FunFam" id="3.30.420.40:FF:000050">
    <property type="entry name" value="Actin, alpha skeletal muscle"/>
    <property type="match status" value="1"/>
</dbReference>
<protein>
    <recommendedName>
        <fullName evidence="4">Actin</fullName>
    </recommendedName>
</protein>
<dbReference type="AlphaFoldDB" id="A0AA41S5D9"/>
<dbReference type="Gene3D" id="3.30.420.40">
    <property type="match status" value="2"/>
</dbReference>
<dbReference type="Pfam" id="PF00022">
    <property type="entry name" value="Actin"/>
    <property type="match status" value="1"/>
</dbReference>
<comment type="similarity">
    <text evidence="1">Belongs to the actin family.</text>
</comment>